<protein>
    <recommendedName>
        <fullName evidence="1">SprT-like domain-containing protein</fullName>
    </recommendedName>
</protein>
<proteinExistence type="predicted"/>
<accession>A0A4V5NDR3</accession>
<dbReference type="GO" id="GO:0006950">
    <property type="term" value="P:response to stress"/>
    <property type="evidence" value="ECO:0007669"/>
    <property type="project" value="UniProtKB-ARBA"/>
</dbReference>
<reference evidence="2 4" key="1">
    <citation type="submission" date="2017-03" db="EMBL/GenBank/DDBJ databases">
        <title>Genomes of endolithic fungi from Antarctica.</title>
        <authorList>
            <person name="Coleine C."/>
            <person name="Masonjones S."/>
            <person name="Stajich J.E."/>
        </authorList>
    </citation>
    <scope>NUCLEOTIDE SEQUENCE [LARGE SCALE GENOMIC DNA]</scope>
    <source>
        <strain evidence="2 4">CCFEE 5187</strain>
    </source>
</reference>
<comment type="caution">
    <text evidence="2">The sequence shown here is derived from an EMBL/GenBank/DDBJ whole genome shotgun (WGS) entry which is preliminary data.</text>
</comment>
<evidence type="ECO:0000313" key="4">
    <source>
        <dbReference type="Proteomes" id="UP000308768"/>
    </source>
</evidence>
<feature type="domain" description="SprT-like" evidence="1">
    <location>
        <begin position="76"/>
        <end position="181"/>
    </location>
</feature>
<name>A0A4V5NDR3_9PEZI</name>
<dbReference type="AlphaFoldDB" id="A0A4V5NDR3"/>
<dbReference type="STRING" id="331657.A0A4V5NDR3"/>
<dbReference type="InterPro" id="IPR006640">
    <property type="entry name" value="SprT-like_domain"/>
</dbReference>
<dbReference type="Pfam" id="PF10263">
    <property type="entry name" value="SprT-like"/>
    <property type="match status" value="1"/>
</dbReference>
<dbReference type="EMBL" id="NAJN01001416">
    <property type="protein sequence ID" value="TKA63349.1"/>
    <property type="molecule type" value="Genomic_DNA"/>
</dbReference>
<dbReference type="EMBL" id="NAJN01000034">
    <property type="protein sequence ID" value="TKA81121.1"/>
    <property type="molecule type" value="Genomic_DNA"/>
</dbReference>
<evidence type="ECO:0000313" key="3">
    <source>
        <dbReference type="EMBL" id="TKA81121.1"/>
    </source>
</evidence>
<gene>
    <name evidence="3" type="ORF">B0A49_01774</name>
    <name evidence="2" type="ORF">B0A49_11201</name>
</gene>
<evidence type="ECO:0000259" key="1">
    <source>
        <dbReference type="Pfam" id="PF10263"/>
    </source>
</evidence>
<dbReference type="OrthoDB" id="5236983at2759"/>
<organism evidence="2 4">
    <name type="scientific">Cryomyces minteri</name>
    <dbReference type="NCBI Taxonomy" id="331657"/>
    <lineage>
        <taxon>Eukaryota</taxon>
        <taxon>Fungi</taxon>
        <taxon>Dikarya</taxon>
        <taxon>Ascomycota</taxon>
        <taxon>Pezizomycotina</taxon>
        <taxon>Dothideomycetes</taxon>
        <taxon>Dothideomycetes incertae sedis</taxon>
        <taxon>Cryomyces</taxon>
    </lineage>
</organism>
<dbReference type="Proteomes" id="UP000308768">
    <property type="component" value="Unassembled WGS sequence"/>
</dbReference>
<evidence type="ECO:0000313" key="2">
    <source>
        <dbReference type="EMBL" id="TKA63349.1"/>
    </source>
</evidence>
<keyword evidence="4" id="KW-1185">Reference proteome</keyword>
<sequence length="621" mass="68763">MSTPGSQLTVRRHESEPQINDSLKDKTLTANGNFGWTFDYAAAFVYDRLEESITDAYQALVHTRNLHCRRDDMIFRIFDKLDGCLFAEKLKDNVCLEWASLDSDVSGRTSIAGVVAPRVSVQLNEDVHLNASREDIIASLIHHMIHAYFLVCCGPAAKHDPDDKRLKHGKRFGLVLYKIRDISGYGYRRHLPLHFGHDLLAGSEYWKEDYNIWDPYHRLSWSAQSSPSPPNDVNEHGCSDCSAHITPFSRRKCKHWYYETGMKALESKQLEKLGEFVYDIGNKDTVSIPRPKAGPPEDFVELLWQPSNDASPRRIKTDRAKTTAFASLAPRFANGIRELALPPLSFAYLKHLHHFITTSTYGPDLSKVQDGTTGPPRILDVQKDAPQYLATDIAMFKVGDALGFKELLAHALHRLQDQHFAHEDVLAALADLYSDSGSGSDGPHADLRAWALAFLTRRAGDAIDSANLTILQLQHDAFAALVDKSAAFKADVAKAADALAPHSDQLLACSATPPPPPPLPPSVAMTRAPLPPAPFWAREYPKHAPYDFLMRRGARPPSPPGVHARSVAHADGVGPQWLPPRVDAAGRWTTVERATGVELVWVERAGLGVGGGFWTPVGGIW</sequence>